<keyword evidence="2" id="KW-1185">Reference proteome</keyword>
<sequence length="40" mass="4674">QLQRSTFSTRHLLLLGFRKKFKPIKWLQGKFSAGENVVVN</sequence>
<accession>A0A9N9K8D2</accession>
<protein>
    <submittedName>
        <fullName evidence="1">3335_t:CDS:1</fullName>
    </submittedName>
</protein>
<gene>
    <name evidence="1" type="ORF">DERYTH_LOCUS26062</name>
</gene>
<dbReference type="EMBL" id="CAJVPY010052096">
    <property type="protein sequence ID" value="CAG8815081.1"/>
    <property type="molecule type" value="Genomic_DNA"/>
</dbReference>
<evidence type="ECO:0000313" key="2">
    <source>
        <dbReference type="Proteomes" id="UP000789405"/>
    </source>
</evidence>
<feature type="non-terminal residue" evidence="1">
    <location>
        <position position="40"/>
    </location>
</feature>
<organism evidence="1 2">
    <name type="scientific">Dentiscutata erythropus</name>
    <dbReference type="NCBI Taxonomy" id="1348616"/>
    <lineage>
        <taxon>Eukaryota</taxon>
        <taxon>Fungi</taxon>
        <taxon>Fungi incertae sedis</taxon>
        <taxon>Mucoromycota</taxon>
        <taxon>Glomeromycotina</taxon>
        <taxon>Glomeromycetes</taxon>
        <taxon>Diversisporales</taxon>
        <taxon>Gigasporaceae</taxon>
        <taxon>Dentiscutata</taxon>
    </lineage>
</organism>
<comment type="caution">
    <text evidence="1">The sequence shown here is derived from an EMBL/GenBank/DDBJ whole genome shotgun (WGS) entry which is preliminary data.</text>
</comment>
<name>A0A9N9K8D2_9GLOM</name>
<feature type="non-terminal residue" evidence="1">
    <location>
        <position position="1"/>
    </location>
</feature>
<reference evidence="1" key="1">
    <citation type="submission" date="2021-06" db="EMBL/GenBank/DDBJ databases">
        <authorList>
            <person name="Kallberg Y."/>
            <person name="Tangrot J."/>
            <person name="Rosling A."/>
        </authorList>
    </citation>
    <scope>NUCLEOTIDE SEQUENCE</scope>
    <source>
        <strain evidence="1">MA453B</strain>
    </source>
</reference>
<dbReference type="AlphaFoldDB" id="A0A9N9K8D2"/>
<proteinExistence type="predicted"/>
<evidence type="ECO:0000313" key="1">
    <source>
        <dbReference type="EMBL" id="CAG8815081.1"/>
    </source>
</evidence>
<dbReference type="Proteomes" id="UP000789405">
    <property type="component" value="Unassembled WGS sequence"/>
</dbReference>